<dbReference type="WBParaSite" id="RSKR_0000116200.1">
    <property type="protein sequence ID" value="RSKR_0000116200.1"/>
    <property type="gene ID" value="RSKR_0000116200"/>
</dbReference>
<dbReference type="Proteomes" id="UP000095286">
    <property type="component" value="Unplaced"/>
</dbReference>
<reference evidence="2" key="1">
    <citation type="submission" date="2016-11" db="UniProtKB">
        <authorList>
            <consortium name="WormBaseParasite"/>
        </authorList>
    </citation>
    <scope>IDENTIFICATION</scope>
    <source>
        <strain evidence="2">KR3021</strain>
    </source>
</reference>
<evidence type="ECO:0000313" key="2">
    <source>
        <dbReference type="WBParaSite" id="RSKR_0000116200.1"/>
    </source>
</evidence>
<name>A0AC35TIX1_9BILA</name>
<accession>A0AC35TIX1</accession>
<protein>
    <submittedName>
        <fullName evidence="2">Uncharacterized protein</fullName>
    </submittedName>
</protein>
<proteinExistence type="predicted"/>
<sequence length="268" mass="30069">MANKYMDEETMRDGAAIVVKLWKIEQQLKEADEEFGKMEANPLGNDYYWNIKEIKTFIRKAISKVSVSREKVTNIYKSYVCCSNKRGTNTFSSTTSRVVTNPERESINTPNNNESEFGDFGKETNDAIELEKVMSKLGNIMDTMTMSRFQSNISAQHFNFFKSTSSKPMEQLVNANQHDGPLGSTSPFKTSKGFFSGGCCESGKTLENNFASKHNFESLIGTTQSTLSTTETGKNYLKYAKNHGNLFPNKAKEAFLPASKRGSFLLGY</sequence>
<evidence type="ECO:0000313" key="1">
    <source>
        <dbReference type="Proteomes" id="UP000095286"/>
    </source>
</evidence>
<organism evidence="1 2">
    <name type="scientific">Rhabditophanes sp. KR3021</name>
    <dbReference type="NCBI Taxonomy" id="114890"/>
    <lineage>
        <taxon>Eukaryota</taxon>
        <taxon>Metazoa</taxon>
        <taxon>Ecdysozoa</taxon>
        <taxon>Nematoda</taxon>
        <taxon>Chromadorea</taxon>
        <taxon>Rhabditida</taxon>
        <taxon>Tylenchina</taxon>
        <taxon>Panagrolaimomorpha</taxon>
        <taxon>Strongyloidoidea</taxon>
        <taxon>Alloionematidae</taxon>
        <taxon>Rhabditophanes</taxon>
    </lineage>
</organism>